<dbReference type="GO" id="GO:0090729">
    <property type="term" value="F:toxin activity"/>
    <property type="evidence" value="ECO:0007669"/>
    <property type="project" value="UniProtKB-KW"/>
</dbReference>
<evidence type="ECO:0000256" key="4">
    <source>
        <dbReference type="ARBA" id="ARBA00022801"/>
    </source>
</evidence>
<proteinExistence type="inferred from homology"/>
<dbReference type="EMBL" id="FMZE01000002">
    <property type="protein sequence ID" value="SDC56257.1"/>
    <property type="molecule type" value="Genomic_DNA"/>
</dbReference>
<dbReference type="GO" id="GO:0045926">
    <property type="term" value="P:negative regulation of growth"/>
    <property type="evidence" value="ECO:0007669"/>
    <property type="project" value="UniProtKB-ARBA"/>
</dbReference>
<dbReference type="Gene3D" id="3.40.50.1010">
    <property type="entry name" value="5'-nuclease"/>
    <property type="match status" value="1"/>
</dbReference>
<sequence length="146" mass="15965">MIVDANVLLYAVDRASAFHGVAKDWLEGALNGSSRVGFPWVSLTAFQRIATHPWASASPITPREAWAYVEDWLANDNAWIPAPTGRHVKVLGALLTEGDLRGNLVTDAHLAALAIEHGVGVCSFDSDFARFEVSWFHPVLSQGRRD</sequence>
<organism evidence="7 8">
    <name type="scientific">Prauserella marina</name>
    <dbReference type="NCBI Taxonomy" id="530584"/>
    <lineage>
        <taxon>Bacteria</taxon>
        <taxon>Bacillati</taxon>
        <taxon>Actinomycetota</taxon>
        <taxon>Actinomycetes</taxon>
        <taxon>Pseudonocardiales</taxon>
        <taxon>Pseudonocardiaceae</taxon>
        <taxon>Prauserella</taxon>
    </lineage>
</organism>
<dbReference type="KEGG" id="pmad:BAY61_07890"/>
<dbReference type="Pfam" id="PF01850">
    <property type="entry name" value="PIN"/>
    <property type="match status" value="1"/>
</dbReference>
<evidence type="ECO:0000313" key="7">
    <source>
        <dbReference type="EMBL" id="SDC56257.1"/>
    </source>
</evidence>
<evidence type="ECO:0000256" key="1">
    <source>
        <dbReference type="ARBA" id="ARBA00022649"/>
    </source>
</evidence>
<dbReference type="AlphaFoldDB" id="A0A222VLX5"/>
<feature type="binding site" evidence="6">
    <location>
        <position position="4"/>
    </location>
    <ligand>
        <name>Mg(2+)</name>
        <dbReference type="ChEBI" id="CHEBI:18420"/>
    </ligand>
</feature>
<dbReference type="InterPro" id="IPR002716">
    <property type="entry name" value="PIN_dom"/>
</dbReference>
<evidence type="ECO:0000256" key="2">
    <source>
        <dbReference type="ARBA" id="ARBA00022722"/>
    </source>
</evidence>
<dbReference type="GO" id="GO:0016788">
    <property type="term" value="F:hydrolase activity, acting on ester bonds"/>
    <property type="evidence" value="ECO:0007669"/>
    <property type="project" value="InterPro"/>
</dbReference>
<dbReference type="EC" id="3.1.-.-" evidence="6"/>
<dbReference type="STRING" id="530584.SAMN05421630_102587"/>
<comment type="function">
    <text evidence="6">Toxic component of a toxin-antitoxin (TA) system. An RNase.</text>
</comment>
<keyword evidence="3 6" id="KW-0479">Metal-binding</keyword>
<keyword evidence="1 6" id="KW-1277">Toxin-antitoxin system</keyword>
<gene>
    <name evidence="6" type="primary">vapC</name>
    <name evidence="7" type="ORF">SAMN05421630_102587</name>
</gene>
<evidence type="ECO:0000256" key="3">
    <source>
        <dbReference type="ARBA" id="ARBA00022723"/>
    </source>
</evidence>
<dbReference type="InterPro" id="IPR029060">
    <property type="entry name" value="PIN-like_dom_sf"/>
</dbReference>
<accession>A0A222VLX5</accession>
<dbReference type="SUPFAM" id="SSF88723">
    <property type="entry name" value="PIN domain-like"/>
    <property type="match status" value="1"/>
</dbReference>
<feature type="binding site" evidence="6">
    <location>
        <position position="107"/>
    </location>
    <ligand>
        <name>Mg(2+)</name>
        <dbReference type="ChEBI" id="CHEBI:18420"/>
    </ligand>
</feature>
<name>A0A222VLX5_9PSEU</name>
<dbReference type="InterPro" id="IPR022907">
    <property type="entry name" value="VapC_family"/>
</dbReference>
<evidence type="ECO:0000313" key="8">
    <source>
        <dbReference type="Proteomes" id="UP000199494"/>
    </source>
</evidence>
<dbReference type="NCBIfam" id="TIGR00028">
    <property type="entry name" value="Mtu_PIN_fam"/>
    <property type="match status" value="1"/>
</dbReference>
<evidence type="ECO:0000256" key="5">
    <source>
        <dbReference type="ARBA" id="ARBA00022842"/>
    </source>
</evidence>
<keyword evidence="2 6" id="KW-0540">Nuclease</keyword>
<dbReference type="InterPro" id="IPR006226">
    <property type="entry name" value="Mtu_PIN"/>
</dbReference>
<dbReference type="GO" id="GO:0000287">
    <property type="term" value="F:magnesium ion binding"/>
    <property type="evidence" value="ECO:0007669"/>
    <property type="project" value="UniProtKB-UniRule"/>
</dbReference>
<protein>
    <recommendedName>
        <fullName evidence="6">Ribonuclease VapC</fullName>
        <shortName evidence="6">RNase VapC</shortName>
        <ecNumber evidence="6">3.1.-.-</ecNumber>
    </recommendedName>
    <alternativeName>
        <fullName evidence="6">Toxin VapC</fullName>
    </alternativeName>
</protein>
<keyword evidence="4 6" id="KW-0378">Hydrolase</keyword>
<dbReference type="OrthoDB" id="556169at2"/>
<keyword evidence="6" id="KW-0800">Toxin</keyword>
<dbReference type="HAMAP" id="MF_00265">
    <property type="entry name" value="VapC_Nob1"/>
    <property type="match status" value="1"/>
</dbReference>
<comment type="similarity">
    <text evidence="6">Belongs to the PINc/VapC protein family.</text>
</comment>
<keyword evidence="8" id="KW-1185">Reference proteome</keyword>
<reference evidence="7 8" key="1">
    <citation type="submission" date="2016-10" db="EMBL/GenBank/DDBJ databases">
        <authorList>
            <person name="de Groot N.N."/>
        </authorList>
    </citation>
    <scope>NUCLEOTIDE SEQUENCE [LARGE SCALE GENOMIC DNA]</scope>
    <source>
        <strain evidence="7 8">CGMCC 4.5506</strain>
    </source>
</reference>
<dbReference type="GO" id="GO:0004540">
    <property type="term" value="F:RNA nuclease activity"/>
    <property type="evidence" value="ECO:0007669"/>
    <property type="project" value="InterPro"/>
</dbReference>
<evidence type="ECO:0000256" key="6">
    <source>
        <dbReference type="HAMAP-Rule" id="MF_00265"/>
    </source>
</evidence>
<comment type="cofactor">
    <cofactor evidence="6">
        <name>Mg(2+)</name>
        <dbReference type="ChEBI" id="CHEBI:18420"/>
    </cofactor>
</comment>
<keyword evidence="5 6" id="KW-0460">Magnesium</keyword>
<dbReference type="Proteomes" id="UP000199494">
    <property type="component" value="Unassembled WGS sequence"/>
</dbReference>